<dbReference type="Pfam" id="PF00132">
    <property type="entry name" value="Hexapep"/>
    <property type="match status" value="2"/>
</dbReference>
<sequence length="211" mass="23237">MKNLIIIGARGFGREYHNGLKLRDDYGKDFIIKGFLDDKKDVLDGFENYAPILNSVEDYLIEPEDVFVCALGDSFYRRKYVNMIKEKGGTFFSIISSKSIIHPNAQIGEGVMISAFCNISSNTVIGDFTTIQPYCNIGHDAVIGDFCSLESYSFMGGFSRIGDNVTLHTRATILPHVKIGDNSIVGAGSVVLRNVKSNITVFGVPAKKISF</sequence>
<dbReference type="Gene3D" id="2.160.10.10">
    <property type="entry name" value="Hexapeptide repeat proteins"/>
    <property type="match status" value="1"/>
</dbReference>
<dbReference type="InterPro" id="IPR041561">
    <property type="entry name" value="PglD_N"/>
</dbReference>
<evidence type="ECO:0000259" key="4">
    <source>
        <dbReference type="Pfam" id="PF17836"/>
    </source>
</evidence>
<dbReference type="NCBIfam" id="TIGR03570">
    <property type="entry name" value="NeuD_NnaD"/>
    <property type="match status" value="1"/>
</dbReference>
<dbReference type="AlphaFoldDB" id="A0A415N788"/>
<dbReference type="PANTHER" id="PTHR43300">
    <property type="entry name" value="ACETYLTRANSFERASE"/>
    <property type="match status" value="1"/>
</dbReference>
<dbReference type="GO" id="GO:0016740">
    <property type="term" value="F:transferase activity"/>
    <property type="evidence" value="ECO:0007669"/>
    <property type="project" value="UniProtKB-KW"/>
</dbReference>
<organism evidence="5 6">
    <name type="scientific">Bacteroides intestinalis</name>
    <dbReference type="NCBI Taxonomy" id="329854"/>
    <lineage>
        <taxon>Bacteria</taxon>
        <taxon>Pseudomonadati</taxon>
        <taxon>Bacteroidota</taxon>
        <taxon>Bacteroidia</taxon>
        <taxon>Bacteroidales</taxon>
        <taxon>Bacteroidaceae</taxon>
        <taxon>Bacteroides</taxon>
    </lineage>
</organism>
<evidence type="ECO:0000313" key="6">
    <source>
        <dbReference type="Proteomes" id="UP000285013"/>
    </source>
</evidence>
<feature type="domain" description="PglD N-terminal" evidence="4">
    <location>
        <begin position="3"/>
        <end position="83"/>
    </location>
</feature>
<evidence type="ECO:0000256" key="2">
    <source>
        <dbReference type="PIRSR" id="PIRSR620019-1"/>
    </source>
</evidence>
<feature type="site" description="Increases basicity of active site His" evidence="2">
    <location>
        <position position="140"/>
    </location>
</feature>
<name>A0A415N788_9BACE</name>
<dbReference type="InterPro" id="IPR050179">
    <property type="entry name" value="Trans_hexapeptide_repeat"/>
</dbReference>
<dbReference type="RefSeq" id="WP_118423252.1">
    <property type="nucleotide sequence ID" value="NZ_QRPE01000017.1"/>
</dbReference>
<comment type="caution">
    <text evidence="5">The sequence shown here is derived from an EMBL/GenBank/DDBJ whole genome shotgun (WGS) entry which is preliminary data.</text>
</comment>
<evidence type="ECO:0000256" key="1">
    <source>
        <dbReference type="ARBA" id="ARBA00007274"/>
    </source>
</evidence>
<dbReference type="Pfam" id="PF17836">
    <property type="entry name" value="PglD_N"/>
    <property type="match status" value="1"/>
</dbReference>
<evidence type="ECO:0000256" key="3">
    <source>
        <dbReference type="PIRSR" id="PIRSR620019-2"/>
    </source>
</evidence>
<accession>A0A415N788</accession>
<reference evidence="5 6" key="1">
    <citation type="submission" date="2018-08" db="EMBL/GenBank/DDBJ databases">
        <title>A genome reference for cultivated species of the human gut microbiota.</title>
        <authorList>
            <person name="Zou Y."/>
            <person name="Xue W."/>
            <person name="Luo G."/>
        </authorList>
    </citation>
    <scope>NUCLEOTIDE SEQUENCE [LARGE SCALE GENOMIC DNA]</scope>
    <source>
        <strain evidence="5 6">AF36-16BH</strain>
    </source>
</reference>
<proteinExistence type="inferred from homology"/>
<protein>
    <submittedName>
        <fullName evidence="5">Sialic acid O-acetyltransferase</fullName>
    </submittedName>
</protein>
<evidence type="ECO:0000313" key="5">
    <source>
        <dbReference type="EMBL" id="RHL91596.1"/>
    </source>
</evidence>
<feature type="active site" description="Proton acceptor" evidence="2">
    <location>
        <position position="139"/>
    </location>
</feature>
<dbReference type="CDD" id="cd03360">
    <property type="entry name" value="LbH_AT_putative"/>
    <property type="match status" value="1"/>
</dbReference>
<dbReference type="InterPro" id="IPR020019">
    <property type="entry name" value="AcTrfase_PglD-like"/>
</dbReference>
<dbReference type="SUPFAM" id="SSF51161">
    <property type="entry name" value="Trimeric LpxA-like enzymes"/>
    <property type="match status" value="1"/>
</dbReference>
<dbReference type="EMBL" id="QRPE01000017">
    <property type="protein sequence ID" value="RHL91596.1"/>
    <property type="molecule type" value="Genomic_DNA"/>
</dbReference>
<keyword evidence="5" id="KW-0808">Transferase</keyword>
<dbReference type="Proteomes" id="UP000285013">
    <property type="component" value="Unassembled WGS sequence"/>
</dbReference>
<comment type="similarity">
    <text evidence="1">Belongs to the transferase hexapeptide repeat family.</text>
</comment>
<gene>
    <name evidence="5" type="ORF">DWZ95_14280</name>
</gene>
<dbReference type="InterPro" id="IPR001451">
    <property type="entry name" value="Hexapep"/>
</dbReference>
<dbReference type="PANTHER" id="PTHR43300:SF7">
    <property type="entry name" value="UDP-N-ACETYLBACILLOSAMINE N-ACETYLTRANSFERASE"/>
    <property type="match status" value="1"/>
</dbReference>
<dbReference type="Gene3D" id="3.40.50.20">
    <property type="match status" value="1"/>
</dbReference>
<dbReference type="InterPro" id="IPR011004">
    <property type="entry name" value="Trimer_LpxA-like_sf"/>
</dbReference>
<feature type="binding site" evidence="3">
    <location>
        <position position="72"/>
    </location>
    <ligand>
        <name>substrate</name>
    </ligand>
</feature>